<dbReference type="NCBIfam" id="NF005589">
    <property type="entry name" value="PRK07314.1"/>
    <property type="match status" value="1"/>
</dbReference>
<dbReference type="NCBIfam" id="NF004970">
    <property type="entry name" value="PRK06333.1"/>
    <property type="match status" value="1"/>
</dbReference>
<evidence type="ECO:0000256" key="3">
    <source>
        <dbReference type="ARBA" id="ARBA00012356"/>
    </source>
</evidence>
<dbReference type="InterPro" id="IPR000794">
    <property type="entry name" value="Beta-ketoacyl_synthase"/>
</dbReference>
<dbReference type="OrthoDB" id="9808669at2"/>
<dbReference type="KEGG" id="sur:STAUR_5618"/>
<accession>Q08WK2</accession>
<dbReference type="GO" id="GO:0004315">
    <property type="term" value="F:3-oxoacyl-[acyl-carrier-protein] synthase activity"/>
    <property type="evidence" value="ECO:0007669"/>
    <property type="project" value="UniProtKB-UniRule"/>
</dbReference>
<keyword evidence="10 11" id="KW-0012">Acyltransferase</keyword>
<keyword evidence="5 11" id="KW-0444">Lipid biosynthesis</keyword>
<dbReference type="InterPro" id="IPR017568">
    <property type="entry name" value="3-oxoacyl-ACP_synth-2"/>
</dbReference>
<evidence type="ECO:0000256" key="8">
    <source>
        <dbReference type="ARBA" id="ARBA00023098"/>
    </source>
</evidence>
<name>Q08WK2_STIAD</name>
<comment type="catalytic activity">
    <reaction evidence="11">
        <text>(9Z)-hexadecenoyl-[ACP] + malonyl-[ACP] + H(+) = 3-oxo-(11Z)-octadecenoyl-[ACP] + holo-[ACP] + CO2</text>
        <dbReference type="Rhea" id="RHEA:55040"/>
        <dbReference type="Rhea" id="RHEA-COMP:9623"/>
        <dbReference type="Rhea" id="RHEA-COMP:9685"/>
        <dbReference type="Rhea" id="RHEA-COMP:10800"/>
        <dbReference type="Rhea" id="RHEA-COMP:14074"/>
        <dbReference type="ChEBI" id="CHEBI:15378"/>
        <dbReference type="ChEBI" id="CHEBI:16526"/>
        <dbReference type="ChEBI" id="CHEBI:64479"/>
        <dbReference type="ChEBI" id="CHEBI:78449"/>
        <dbReference type="ChEBI" id="CHEBI:83989"/>
        <dbReference type="ChEBI" id="CHEBI:138538"/>
        <dbReference type="EC" id="2.3.1.179"/>
    </reaction>
</comment>
<protein>
    <recommendedName>
        <fullName evidence="4 11">3-oxoacyl-[acyl-carrier-protein] synthase 2</fullName>
        <ecNumber evidence="3 11">2.3.1.179</ecNumber>
    </recommendedName>
</protein>
<evidence type="ECO:0000256" key="1">
    <source>
        <dbReference type="ARBA" id="ARBA00005194"/>
    </source>
</evidence>
<evidence type="ECO:0000313" key="15">
    <source>
        <dbReference type="EMBL" id="ADO73383.1"/>
    </source>
</evidence>
<dbReference type="EMBL" id="AAMD01000100">
    <property type="protein sequence ID" value="EAU64884.1"/>
    <property type="molecule type" value="Genomic_DNA"/>
</dbReference>
<dbReference type="EMBL" id="CP002271">
    <property type="protein sequence ID" value="ADO73383.1"/>
    <property type="molecule type" value="Genomic_DNA"/>
</dbReference>
<proteinExistence type="inferred from homology"/>
<evidence type="ECO:0000313" key="16">
    <source>
        <dbReference type="EMBL" id="EAU64884.1"/>
    </source>
</evidence>
<evidence type="ECO:0000259" key="14">
    <source>
        <dbReference type="PROSITE" id="PS52004"/>
    </source>
</evidence>
<evidence type="ECO:0000256" key="7">
    <source>
        <dbReference type="ARBA" id="ARBA00022832"/>
    </source>
</evidence>
<reference evidence="16 18" key="1">
    <citation type="submission" date="2006-04" db="EMBL/GenBank/DDBJ databases">
        <authorList>
            <person name="Nierman W.C."/>
        </authorList>
    </citation>
    <scope>NUCLEOTIDE SEQUENCE [LARGE SCALE GENOMIC DNA]</scope>
    <source>
        <strain evidence="16 18">DW4/3-1</strain>
    </source>
</reference>
<dbReference type="Gene3D" id="3.40.47.10">
    <property type="match status" value="1"/>
</dbReference>
<evidence type="ECO:0000256" key="6">
    <source>
        <dbReference type="ARBA" id="ARBA00022679"/>
    </source>
</evidence>
<dbReference type="SMART" id="SM00825">
    <property type="entry name" value="PKS_KS"/>
    <property type="match status" value="1"/>
</dbReference>
<dbReference type="InterPro" id="IPR014031">
    <property type="entry name" value="Ketoacyl_synth_C"/>
</dbReference>
<evidence type="ECO:0000256" key="4">
    <source>
        <dbReference type="ARBA" id="ARBA00014657"/>
    </source>
</evidence>
<dbReference type="EC" id="2.3.1.179" evidence="3 11"/>
<organism evidence="16 18">
    <name type="scientific">Stigmatella aurantiaca (strain DW4/3-1)</name>
    <dbReference type="NCBI Taxonomy" id="378806"/>
    <lineage>
        <taxon>Bacteria</taxon>
        <taxon>Pseudomonadati</taxon>
        <taxon>Myxococcota</taxon>
        <taxon>Myxococcia</taxon>
        <taxon>Myxococcales</taxon>
        <taxon>Cystobacterineae</taxon>
        <taxon>Archangiaceae</taxon>
        <taxon>Stigmatella</taxon>
    </lineage>
</organism>
<dbReference type="Proteomes" id="UP000032702">
    <property type="component" value="Unassembled WGS sequence"/>
</dbReference>
<comment type="function">
    <text evidence="11">Involved in the type II fatty acid elongation cycle. Catalyzes the elongation of a wide range of acyl-ACP by the addition of two carbons from malonyl-ACP to an acyl acceptor. Can efficiently catalyze the conversion of palmitoleoyl-ACP (cis-hexadec-9-enoyl-ACP) to cis-vaccenoyl-ACP (cis-octadec-11-enoyl-ACP), an essential step in the thermal regulation of fatty acid composition.</text>
</comment>
<gene>
    <name evidence="15" type="primary">fabF</name>
    <name evidence="15" type="ordered locus">STAUR_5618</name>
    <name evidence="16" type="ORF">STIAU_5401</name>
</gene>
<dbReference type="PANTHER" id="PTHR11712">
    <property type="entry name" value="POLYKETIDE SYNTHASE-RELATED"/>
    <property type="match status" value="1"/>
</dbReference>
<comment type="catalytic activity">
    <reaction evidence="11">
        <text>a fatty acyl-[ACP] + malonyl-[ACP] + H(+) = a 3-oxoacyl-[ACP] + holo-[ACP] + CO2</text>
        <dbReference type="Rhea" id="RHEA:22836"/>
        <dbReference type="Rhea" id="RHEA-COMP:9623"/>
        <dbReference type="Rhea" id="RHEA-COMP:9685"/>
        <dbReference type="Rhea" id="RHEA-COMP:9916"/>
        <dbReference type="Rhea" id="RHEA-COMP:14125"/>
        <dbReference type="ChEBI" id="CHEBI:15378"/>
        <dbReference type="ChEBI" id="CHEBI:16526"/>
        <dbReference type="ChEBI" id="CHEBI:64479"/>
        <dbReference type="ChEBI" id="CHEBI:78449"/>
        <dbReference type="ChEBI" id="CHEBI:78776"/>
        <dbReference type="ChEBI" id="CHEBI:138651"/>
    </reaction>
</comment>
<dbReference type="Proteomes" id="UP000001351">
    <property type="component" value="Chromosome"/>
</dbReference>
<dbReference type="GO" id="GO:0006633">
    <property type="term" value="P:fatty acid biosynthetic process"/>
    <property type="evidence" value="ECO:0007669"/>
    <property type="project" value="UniProtKB-UniRule"/>
</dbReference>
<dbReference type="PIRSF" id="PIRSF000447">
    <property type="entry name" value="KAS_II"/>
    <property type="match status" value="1"/>
</dbReference>
<keyword evidence="8" id="KW-0443">Lipid metabolism</keyword>
<dbReference type="InterPro" id="IPR020841">
    <property type="entry name" value="PKS_Beta-ketoAc_synthase_dom"/>
</dbReference>
<evidence type="ECO:0000256" key="2">
    <source>
        <dbReference type="ARBA" id="ARBA00008467"/>
    </source>
</evidence>
<sequence length="436" mass="45949">MGGALVQRSVAAPLLERIVSNRRVVITGTGLITALGTGTEKNWQALLAGKSGIAPITRFDTAKLDTRFAGEVKDFEVEKFLDRREARRMDLFAQYAMAAAELAMQESGLPVGADKANGYEPERVGVIVGSGIGGISSLEEQHKKGLEKGFDRLSPFFIIQMIINMAPGLISIRYGAKGPNWSPVSACATSAHAIGEAWKSIRLNECDAVIAGGAEAAITPLGMGGFSVMKALSSRNGDPAAASRPFDKERDGFVMGEGAGIVILEELEHAKKRGANILAELVGYGANSDAHHVTAPAPEGEGATRCIRLALASAGMRPDEVGYINAHGTSTPYNDANETKAIKTVFGDHARKVAVSSTKSMTGHMLGAAGGAEAVISVLALTRGVLPPTINLTSPDPDCDLDYVPNQPREVRVDAAMSNSFGFGGTNVVLLFRRFK</sequence>
<dbReference type="HOGENOM" id="CLU_000022_69_2_7"/>
<comment type="similarity">
    <text evidence="2 11 13">Belongs to the thiolase-like superfamily. Beta-ketoacyl-ACP synthases family.</text>
</comment>
<dbReference type="PROSITE" id="PS52004">
    <property type="entry name" value="KS3_2"/>
    <property type="match status" value="1"/>
</dbReference>
<evidence type="ECO:0000256" key="11">
    <source>
        <dbReference type="PIRNR" id="PIRNR000447"/>
    </source>
</evidence>
<keyword evidence="7" id="KW-0276">Fatty acid metabolism</keyword>
<evidence type="ECO:0000256" key="10">
    <source>
        <dbReference type="ARBA" id="ARBA00023315"/>
    </source>
</evidence>
<dbReference type="Pfam" id="PF00109">
    <property type="entry name" value="ketoacyl-synt"/>
    <property type="match status" value="1"/>
</dbReference>
<dbReference type="GO" id="GO:0005829">
    <property type="term" value="C:cytosol"/>
    <property type="evidence" value="ECO:0007669"/>
    <property type="project" value="TreeGrafter"/>
</dbReference>
<keyword evidence="6 11" id="KW-0808">Transferase</keyword>
<dbReference type="AlphaFoldDB" id="Q08WK2"/>
<dbReference type="PATRIC" id="fig|378806.16.peg.3898"/>
<dbReference type="SUPFAM" id="SSF53901">
    <property type="entry name" value="Thiolase-like"/>
    <property type="match status" value="2"/>
</dbReference>
<evidence type="ECO:0000256" key="9">
    <source>
        <dbReference type="ARBA" id="ARBA00023160"/>
    </source>
</evidence>
<dbReference type="CDD" id="cd00834">
    <property type="entry name" value="KAS_I_II"/>
    <property type="match status" value="1"/>
</dbReference>
<dbReference type="FunFam" id="3.40.47.10:FF:000009">
    <property type="entry name" value="3-oxoacyl-[acyl-carrier-protein] synthase 2"/>
    <property type="match status" value="1"/>
</dbReference>
<keyword evidence="9 11" id="KW-0275">Fatty acid biosynthesis</keyword>
<feature type="active site" description="For beta-ketoacyl synthase activity" evidence="12">
    <location>
        <position position="187"/>
    </location>
</feature>
<dbReference type="eggNOG" id="COG0304">
    <property type="taxonomic scope" value="Bacteria"/>
</dbReference>
<evidence type="ECO:0000313" key="17">
    <source>
        <dbReference type="Proteomes" id="UP000001351"/>
    </source>
</evidence>
<dbReference type="PROSITE" id="PS00606">
    <property type="entry name" value="KS3_1"/>
    <property type="match status" value="1"/>
</dbReference>
<evidence type="ECO:0000256" key="13">
    <source>
        <dbReference type="RuleBase" id="RU003694"/>
    </source>
</evidence>
<evidence type="ECO:0000313" key="18">
    <source>
        <dbReference type="Proteomes" id="UP000032702"/>
    </source>
</evidence>
<comment type="pathway">
    <text evidence="1 11">Lipid metabolism; fatty acid biosynthesis.</text>
</comment>
<dbReference type="Pfam" id="PF02801">
    <property type="entry name" value="Ketoacyl-synt_C"/>
    <property type="match status" value="1"/>
</dbReference>
<dbReference type="InterPro" id="IPR014030">
    <property type="entry name" value="Ketoacyl_synth_N"/>
</dbReference>
<dbReference type="InterPro" id="IPR016039">
    <property type="entry name" value="Thiolase-like"/>
</dbReference>
<dbReference type="PANTHER" id="PTHR11712:SF336">
    <property type="entry name" value="3-OXOACYL-[ACYL-CARRIER-PROTEIN] SYNTHASE, MITOCHONDRIAL"/>
    <property type="match status" value="1"/>
</dbReference>
<dbReference type="InterPro" id="IPR018201">
    <property type="entry name" value="Ketoacyl_synth_AS"/>
</dbReference>
<dbReference type="UniPathway" id="UPA00094"/>
<keyword evidence="17" id="KW-1185">Reference proteome</keyword>
<evidence type="ECO:0000256" key="12">
    <source>
        <dbReference type="PIRSR" id="PIRSR000447-1"/>
    </source>
</evidence>
<evidence type="ECO:0000256" key="5">
    <source>
        <dbReference type="ARBA" id="ARBA00022516"/>
    </source>
</evidence>
<dbReference type="STRING" id="378806.STAUR_5618"/>
<feature type="domain" description="Ketosynthase family 3 (KS3)" evidence="14">
    <location>
        <begin position="21"/>
        <end position="434"/>
    </location>
</feature>
<dbReference type="NCBIfam" id="TIGR03150">
    <property type="entry name" value="fabF"/>
    <property type="match status" value="1"/>
</dbReference>
<reference evidence="15 17" key="2">
    <citation type="journal article" date="2011" name="Mol. Biol. Evol.">
        <title>Comparative genomic analysis of fruiting body formation in Myxococcales.</title>
        <authorList>
            <person name="Huntley S."/>
            <person name="Hamann N."/>
            <person name="Wegener-Feldbrugge S."/>
            <person name="Treuner-Lange A."/>
            <person name="Kube M."/>
            <person name="Reinhardt R."/>
            <person name="Klages S."/>
            <person name="Muller R."/>
            <person name="Ronning C.M."/>
            <person name="Nierman W.C."/>
            <person name="Sogaard-Andersen L."/>
        </authorList>
    </citation>
    <scope>NUCLEOTIDE SEQUENCE [LARGE SCALE GENOMIC DNA]</scope>
    <source>
        <strain evidence="15 17">DW4/3-1</strain>
    </source>
</reference>